<dbReference type="GeneTree" id="ENSGT01060000253390"/>
<reference evidence="9" key="3">
    <citation type="submission" date="2025-09" db="UniProtKB">
        <authorList>
            <consortium name="Ensembl"/>
        </authorList>
    </citation>
    <scope>IDENTIFICATION</scope>
</reference>
<protein>
    <recommendedName>
        <fullName evidence="11">Immunoglobulin V-set domain-containing protein</fullName>
    </recommendedName>
</protein>
<proteinExistence type="predicted"/>
<dbReference type="InterPro" id="IPR047164">
    <property type="entry name" value="OX2G-like"/>
</dbReference>
<sequence>MATYSERFGQQVNDPHAGKVHLTEASLRSTSITLRDVTWGDESCYVCSFNVYPDGSQRKQTCLTVQGNTRTIPALVTAQ</sequence>
<dbReference type="GO" id="GO:0030424">
    <property type="term" value="C:axon"/>
    <property type="evidence" value="ECO:0007669"/>
    <property type="project" value="TreeGrafter"/>
</dbReference>
<keyword evidence="10" id="KW-1185">Reference proteome</keyword>
<dbReference type="Gene3D" id="2.60.40.10">
    <property type="entry name" value="Immunoglobulins"/>
    <property type="match status" value="1"/>
</dbReference>
<organism evidence="9 10">
    <name type="scientific">Gasterosteus aculeatus aculeatus</name>
    <name type="common">three-spined stickleback</name>
    <dbReference type="NCBI Taxonomy" id="481459"/>
    <lineage>
        <taxon>Eukaryota</taxon>
        <taxon>Metazoa</taxon>
        <taxon>Chordata</taxon>
        <taxon>Craniata</taxon>
        <taxon>Vertebrata</taxon>
        <taxon>Euteleostomi</taxon>
        <taxon>Actinopterygii</taxon>
        <taxon>Neopterygii</taxon>
        <taxon>Teleostei</taxon>
        <taxon>Neoteleostei</taxon>
        <taxon>Acanthomorphata</taxon>
        <taxon>Eupercaria</taxon>
        <taxon>Perciformes</taxon>
        <taxon>Cottioidei</taxon>
        <taxon>Gasterosteales</taxon>
        <taxon>Gasterosteidae</taxon>
        <taxon>Gasterosteus</taxon>
    </lineage>
</organism>
<keyword evidence="2" id="KW-0812">Transmembrane</keyword>
<dbReference type="PANTHER" id="PTHR46841">
    <property type="entry name" value="OX-2 MEMBRANE GLYCOPROTEIN"/>
    <property type="match status" value="1"/>
</dbReference>
<keyword evidence="5" id="KW-0472">Membrane</keyword>
<evidence type="ECO:0000256" key="4">
    <source>
        <dbReference type="ARBA" id="ARBA00022989"/>
    </source>
</evidence>
<dbReference type="Proteomes" id="UP000007635">
    <property type="component" value="Chromosome I"/>
</dbReference>
<dbReference type="GO" id="GO:0034113">
    <property type="term" value="P:heterotypic cell-cell adhesion"/>
    <property type="evidence" value="ECO:0007669"/>
    <property type="project" value="TreeGrafter"/>
</dbReference>
<dbReference type="GO" id="GO:0016020">
    <property type="term" value="C:membrane"/>
    <property type="evidence" value="ECO:0007669"/>
    <property type="project" value="UniProtKB-SubCell"/>
</dbReference>
<evidence type="ECO:0000313" key="10">
    <source>
        <dbReference type="Proteomes" id="UP000007635"/>
    </source>
</evidence>
<dbReference type="PANTHER" id="PTHR46841:SF7">
    <property type="entry name" value="IG-LIKE DOMAIN-CONTAINING PROTEIN"/>
    <property type="match status" value="1"/>
</dbReference>
<keyword evidence="7" id="KW-0325">Glycoprotein</keyword>
<dbReference type="SUPFAM" id="SSF48726">
    <property type="entry name" value="Immunoglobulin"/>
    <property type="match status" value="1"/>
</dbReference>
<evidence type="ECO:0008006" key="11">
    <source>
        <dbReference type="Google" id="ProtNLM"/>
    </source>
</evidence>
<reference evidence="9" key="2">
    <citation type="submission" date="2025-08" db="UniProtKB">
        <authorList>
            <consortium name="Ensembl"/>
        </authorList>
    </citation>
    <scope>IDENTIFICATION</scope>
</reference>
<evidence type="ECO:0000256" key="5">
    <source>
        <dbReference type="ARBA" id="ARBA00023136"/>
    </source>
</evidence>
<dbReference type="InterPro" id="IPR036179">
    <property type="entry name" value="Ig-like_dom_sf"/>
</dbReference>
<evidence type="ECO:0000256" key="1">
    <source>
        <dbReference type="ARBA" id="ARBA00004167"/>
    </source>
</evidence>
<dbReference type="Ensembl" id="ENSGACT00000035900.1">
    <property type="protein sequence ID" value="ENSGACP00000036533.1"/>
    <property type="gene ID" value="ENSGACG00000034144.1"/>
</dbReference>
<accession>A0AAQ4PDC8</accession>
<dbReference type="InterPro" id="IPR013783">
    <property type="entry name" value="Ig-like_fold"/>
</dbReference>
<name>A0AAQ4PDC8_GASAC</name>
<dbReference type="GO" id="GO:0043025">
    <property type="term" value="C:neuronal cell body"/>
    <property type="evidence" value="ECO:0007669"/>
    <property type="project" value="TreeGrafter"/>
</dbReference>
<evidence type="ECO:0000256" key="3">
    <source>
        <dbReference type="ARBA" id="ARBA00022729"/>
    </source>
</evidence>
<reference evidence="9 10" key="1">
    <citation type="journal article" date="2021" name="G3 (Bethesda)">
        <title>Improved contiguity of the threespine stickleback genome using long-read sequencing.</title>
        <authorList>
            <person name="Nath S."/>
            <person name="Shaw D.E."/>
            <person name="White M.A."/>
        </authorList>
    </citation>
    <scope>NUCLEOTIDE SEQUENCE [LARGE SCALE GENOMIC DNA]</scope>
    <source>
        <strain evidence="9 10">Lake Benthic</strain>
    </source>
</reference>
<dbReference type="GO" id="GO:0098632">
    <property type="term" value="F:cell-cell adhesion mediator activity"/>
    <property type="evidence" value="ECO:0007669"/>
    <property type="project" value="InterPro"/>
</dbReference>
<comment type="subcellular location">
    <subcellularLocation>
        <location evidence="1">Membrane</location>
        <topology evidence="1">Single-pass membrane protein</topology>
    </subcellularLocation>
</comment>
<dbReference type="GO" id="GO:0009986">
    <property type="term" value="C:cell surface"/>
    <property type="evidence" value="ECO:0007669"/>
    <property type="project" value="TreeGrafter"/>
</dbReference>
<keyword evidence="3" id="KW-0732">Signal</keyword>
<evidence type="ECO:0000256" key="6">
    <source>
        <dbReference type="ARBA" id="ARBA00023157"/>
    </source>
</evidence>
<dbReference type="AlphaFoldDB" id="A0AAQ4PDC8"/>
<dbReference type="GO" id="GO:0150079">
    <property type="term" value="P:negative regulation of neuroinflammatory response"/>
    <property type="evidence" value="ECO:0007669"/>
    <property type="project" value="TreeGrafter"/>
</dbReference>
<evidence type="ECO:0000256" key="2">
    <source>
        <dbReference type="ARBA" id="ARBA00022692"/>
    </source>
</evidence>
<evidence type="ECO:0000256" key="7">
    <source>
        <dbReference type="ARBA" id="ARBA00023180"/>
    </source>
</evidence>
<keyword evidence="6" id="KW-1015">Disulfide bond</keyword>
<evidence type="ECO:0000313" key="9">
    <source>
        <dbReference type="Ensembl" id="ENSGACP00000036533.1"/>
    </source>
</evidence>
<keyword evidence="8" id="KW-0393">Immunoglobulin domain</keyword>
<evidence type="ECO:0000256" key="8">
    <source>
        <dbReference type="ARBA" id="ARBA00023319"/>
    </source>
</evidence>
<keyword evidence="4" id="KW-1133">Transmembrane helix</keyword>